<feature type="compositionally biased region" description="Basic and acidic residues" evidence="1">
    <location>
        <begin position="96"/>
        <end position="108"/>
    </location>
</feature>
<feature type="compositionally biased region" description="Basic and acidic residues" evidence="1">
    <location>
        <begin position="121"/>
        <end position="133"/>
    </location>
</feature>
<feature type="compositionally biased region" description="Basic and acidic residues" evidence="1">
    <location>
        <begin position="236"/>
        <end position="249"/>
    </location>
</feature>
<accession>A0A0N4Z1J9</accession>
<dbReference type="AlphaFoldDB" id="A0A0N4Z1J9"/>
<keyword evidence="2" id="KW-1185">Reference proteome</keyword>
<evidence type="ECO:0000256" key="1">
    <source>
        <dbReference type="SAM" id="MobiDB-lite"/>
    </source>
</evidence>
<feature type="compositionally biased region" description="Polar residues" evidence="1">
    <location>
        <begin position="158"/>
        <end position="167"/>
    </location>
</feature>
<feature type="region of interest" description="Disordered" evidence="1">
    <location>
        <begin position="199"/>
        <end position="286"/>
    </location>
</feature>
<dbReference type="Proteomes" id="UP000038045">
    <property type="component" value="Unplaced"/>
</dbReference>
<proteinExistence type="predicted"/>
<dbReference type="WBParaSite" id="PTRK_0000067500.1">
    <property type="protein sequence ID" value="PTRK_0000067500.1"/>
    <property type="gene ID" value="PTRK_0000067500"/>
</dbReference>
<feature type="compositionally biased region" description="Basic residues" evidence="1">
    <location>
        <begin position="109"/>
        <end position="120"/>
    </location>
</feature>
<organism evidence="2 3">
    <name type="scientific">Parastrongyloides trichosuri</name>
    <name type="common">Possum-specific nematode worm</name>
    <dbReference type="NCBI Taxonomy" id="131310"/>
    <lineage>
        <taxon>Eukaryota</taxon>
        <taxon>Metazoa</taxon>
        <taxon>Ecdysozoa</taxon>
        <taxon>Nematoda</taxon>
        <taxon>Chromadorea</taxon>
        <taxon>Rhabditida</taxon>
        <taxon>Tylenchina</taxon>
        <taxon>Panagrolaimomorpha</taxon>
        <taxon>Strongyloidoidea</taxon>
        <taxon>Strongyloididae</taxon>
        <taxon>Parastrongyloides</taxon>
    </lineage>
</organism>
<reference evidence="3" key="1">
    <citation type="submission" date="2017-02" db="UniProtKB">
        <authorList>
            <consortium name="WormBaseParasite"/>
        </authorList>
    </citation>
    <scope>IDENTIFICATION</scope>
</reference>
<protein>
    <submittedName>
        <fullName evidence="3">C2H2-type domain-containing protein</fullName>
    </submittedName>
</protein>
<feature type="region of interest" description="Disordered" evidence="1">
    <location>
        <begin position="75"/>
        <end position="173"/>
    </location>
</feature>
<sequence>MDPRKELLRRKFGPKKVEPVKMNRHIIFSDSSDSETQKKETYAERVKMSLSPKPAAEETVEEKLAECLEDSTWNLNESSKLKAEKKERKKAKKAKKALEEKLFKEKMEKKAKKAAAKKAKKEAEAKKAPRDLDTSSESGGSTPRIPSPIDGSPMKNIGVTSQSQKYSTPKKAAENYVTSVTVFKTPEKELEMLSISGSCSKKGVASPENEECDQSSTEIIPGKAHNSPNTRTFAVHSEDSSEEYGRDMMNDAILPTPAPSRVLPGYKGRRSSSEDKAAESGSSKLKKKVVRVPVKCPICGNMVKYFNKHWKQTKGHEDTYAKEGDYEKYSKIAHRRDYITVWLSDNENPKRPTVA</sequence>
<evidence type="ECO:0000313" key="3">
    <source>
        <dbReference type="WBParaSite" id="PTRK_0000067500.1"/>
    </source>
</evidence>
<name>A0A0N4Z1J9_PARTI</name>
<evidence type="ECO:0000313" key="2">
    <source>
        <dbReference type="Proteomes" id="UP000038045"/>
    </source>
</evidence>